<dbReference type="Gene3D" id="3.40.50.300">
    <property type="entry name" value="P-loop containing nucleotide triphosphate hydrolases"/>
    <property type="match status" value="1"/>
</dbReference>
<dbReference type="SMART" id="SM00382">
    <property type="entry name" value="AAA"/>
    <property type="match status" value="1"/>
</dbReference>
<dbReference type="Pfam" id="PF00005">
    <property type="entry name" value="ABC_tran"/>
    <property type="match status" value="1"/>
</dbReference>
<proteinExistence type="predicted"/>
<dbReference type="PROSITE" id="PS50893">
    <property type="entry name" value="ABC_TRANSPORTER_2"/>
    <property type="match status" value="1"/>
</dbReference>
<comment type="caution">
    <text evidence="5">The sequence shown here is derived from an EMBL/GenBank/DDBJ whole genome shotgun (WGS) entry which is preliminary data.</text>
</comment>
<keyword evidence="3 5" id="KW-0067">ATP-binding</keyword>
<gene>
    <name evidence="5" type="ORF">H8E19_10225</name>
</gene>
<reference evidence="5 6" key="1">
    <citation type="submission" date="2020-08" db="EMBL/GenBank/DDBJ databases">
        <title>Bridging the membrane lipid divide: bacteria of the FCB group superphylum have the potential to synthesize archaeal ether lipids.</title>
        <authorList>
            <person name="Villanueva L."/>
            <person name="Von Meijenfeldt F.A.B."/>
            <person name="Westbye A.B."/>
            <person name="Yadav S."/>
            <person name="Hopmans E.C."/>
            <person name="Dutilh B.E."/>
            <person name="Sinninghe Damste J.S."/>
        </authorList>
    </citation>
    <scope>NUCLEOTIDE SEQUENCE [LARGE SCALE GENOMIC DNA]</scope>
    <source>
        <strain evidence="5">NIOZ-UU27</strain>
    </source>
</reference>
<evidence type="ECO:0000259" key="4">
    <source>
        <dbReference type="PROSITE" id="PS50893"/>
    </source>
</evidence>
<accession>A0A8J6N0Q6</accession>
<dbReference type="InterPro" id="IPR003439">
    <property type="entry name" value="ABC_transporter-like_ATP-bd"/>
</dbReference>
<evidence type="ECO:0000256" key="3">
    <source>
        <dbReference type="ARBA" id="ARBA00022840"/>
    </source>
</evidence>
<organism evidence="5 6">
    <name type="scientific">Candidatus Desulfacyla euxinica</name>
    <dbReference type="NCBI Taxonomy" id="2841693"/>
    <lineage>
        <taxon>Bacteria</taxon>
        <taxon>Deltaproteobacteria</taxon>
        <taxon>Candidatus Desulfacyla</taxon>
    </lineage>
</organism>
<keyword evidence="1" id="KW-0813">Transport</keyword>
<keyword evidence="2" id="KW-0547">Nucleotide-binding</keyword>
<name>A0A8J6N0Q6_9DELT</name>
<dbReference type="GO" id="GO:0005524">
    <property type="term" value="F:ATP binding"/>
    <property type="evidence" value="ECO:0007669"/>
    <property type="project" value="UniProtKB-KW"/>
</dbReference>
<dbReference type="PANTHER" id="PTHR42781:SF4">
    <property type="entry name" value="SPERMIDINE_PUTRESCINE IMPORT ATP-BINDING PROTEIN POTA"/>
    <property type="match status" value="1"/>
</dbReference>
<dbReference type="PANTHER" id="PTHR42781">
    <property type="entry name" value="SPERMIDINE/PUTRESCINE IMPORT ATP-BINDING PROTEIN POTA"/>
    <property type="match status" value="1"/>
</dbReference>
<dbReference type="EMBL" id="JACNJD010000235">
    <property type="protein sequence ID" value="MBC8177769.1"/>
    <property type="molecule type" value="Genomic_DNA"/>
</dbReference>
<dbReference type="InterPro" id="IPR008995">
    <property type="entry name" value="Mo/tungstate-bd_C_term_dom"/>
</dbReference>
<dbReference type="Proteomes" id="UP000650524">
    <property type="component" value="Unassembled WGS sequence"/>
</dbReference>
<dbReference type="InterPro" id="IPR050093">
    <property type="entry name" value="ABC_SmlMolc_Importer"/>
</dbReference>
<dbReference type="InterPro" id="IPR027417">
    <property type="entry name" value="P-loop_NTPase"/>
</dbReference>
<evidence type="ECO:0000313" key="5">
    <source>
        <dbReference type="EMBL" id="MBC8177769.1"/>
    </source>
</evidence>
<dbReference type="AlphaFoldDB" id="A0A8J6N0Q6"/>
<evidence type="ECO:0000256" key="1">
    <source>
        <dbReference type="ARBA" id="ARBA00022448"/>
    </source>
</evidence>
<feature type="domain" description="ABC transporter" evidence="4">
    <location>
        <begin position="3"/>
        <end position="236"/>
    </location>
</feature>
<sequence length="335" mass="37308">MLFQLTDLIKIYGGRRVLDIPELNLEKGDICALLGANGSGKTTLLEILSLLIPPTSGKLRYKDLDIAFSGKNLTTLRREIVMVQQNPVLFSTTVRKNLEFCLKIRRIAPETREKIIDESLDLVGMREFSNEAAQKLSGGETQRVAIARALVCSPKVIFFDEPTANVDVENQDVIERTMGEINDQKEISVMFTTHNVAQATKLSSRVISLFAGKVVPSTYENIFSGKIMEYEDGNKYCKINEDISFLVDTKKTGNVRLAISPLEIKLSSAQDIVPGKGIFRGRIIQLTEERGRVRATIDVGVQVYAFLPGYQAREKALYIGDNVGIQFPVDAVKIF</sequence>
<evidence type="ECO:0000313" key="6">
    <source>
        <dbReference type="Proteomes" id="UP000650524"/>
    </source>
</evidence>
<dbReference type="InterPro" id="IPR003593">
    <property type="entry name" value="AAA+_ATPase"/>
</dbReference>
<dbReference type="SUPFAM" id="SSF52540">
    <property type="entry name" value="P-loop containing nucleoside triphosphate hydrolases"/>
    <property type="match status" value="1"/>
</dbReference>
<evidence type="ECO:0000256" key="2">
    <source>
        <dbReference type="ARBA" id="ARBA00022741"/>
    </source>
</evidence>
<dbReference type="SUPFAM" id="SSF50331">
    <property type="entry name" value="MOP-like"/>
    <property type="match status" value="1"/>
</dbReference>
<dbReference type="GO" id="GO:0016887">
    <property type="term" value="F:ATP hydrolysis activity"/>
    <property type="evidence" value="ECO:0007669"/>
    <property type="project" value="InterPro"/>
</dbReference>
<protein>
    <submittedName>
        <fullName evidence="5">ATP-binding cassette domain-containing protein</fullName>
    </submittedName>
</protein>